<keyword evidence="12" id="KW-1185">Reference proteome</keyword>
<comment type="subcellular location">
    <subcellularLocation>
        <location evidence="1">Nucleus</location>
    </subcellularLocation>
</comment>
<evidence type="ECO:0000256" key="1">
    <source>
        <dbReference type="ARBA" id="ARBA00004123"/>
    </source>
</evidence>
<organism evidence="11 12">
    <name type="scientific">Acorus calamus</name>
    <name type="common">Sweet flag</name>
    <dbReference type="NCBI Taxonomy" id="4465"/>
    <lineage>
        <taxon>Eukaryota</taxon>
        <taxon>Viridiplantae</taxon>
        <taxon>Streptophyta</taxon>
        <taxon>Embryophyta</taxon>
        <taxon>Tracheophyta</taxon>
        <taxon>Spermatophyta</taxon>
        <taxon>Magnoliopsida</taxon>
        <taxon>Liliopsida</taxon>
        <taxon>Acoraceae</taxon>
        <taxon>Acorus</taxon>
    </lineage>
</organism>
<protein>
    <submittedName>
        <fullName evidence="11">Uncharacterized protein</fullName>
    </submittedName>
</protein>
<keyword evidence="5" id="KW-0010">Activator</keyword>
<dbReference type="CDD" id="cd00167">
    <property type="entry name" value="SANT"/>
    <property type="match status" value="1"/>
</dbReference>
<evidence type="ECO:0000256" key="7">
    <source>
        <dbReference type="ARBA" id="ARBA00023242"/>
    </source>
</evidence>
<evidence type="ECO:0000256" key="8">
    <source>
        <dbReference type="SAM" id="MobiDB-lite"/>
    </source>
</evidence>
<feature type="domain" description="HTH myb-type" evidence="10">
    <location>
        <begin position="1"/>
        <end position="59"/>
    </location>
</feature>
<sequence>MEFLGLRKGAWTHEEDLLLRKCVEELGEGKWRQIPVRAGLNRCRKSCRLRWLNYLRPNLRRGEFDKDEVDLILRLHKLLGNKPQPWRLQRNQWRLHQFDGHDGLRLGEGLINQTTTQDTSMDDQVQWPWKDFLLHVGEEEKCFSSTKSVSGEDQTTKISSSGGDGGGEYGTVGGGGGVEREEDMFLEDLFKLVGEEWEIL</sequence>
<dbReference type="InterPro" id="IPR017930">
    <property type="entry name" value="Myb_dom"/>
</dbReference>
<keyword evidence="4" id="KW-0238">DNA-binding</keyword>
<accession>A0AAV9DMF5</accession>
<dbReference type="FunFam" id="1.10.10.60:FF:000218">
    <property type="entry name" value="Myb transcription factor"/>
    <property type="match status" value="1"/>
</dbReference>
<dbReference type="InterPro" id="IPR001005">
    <property type="entry name" value="SANT/Myb"/>
</dbReference>
<feature type="domain" description="Myb-like" evidence="9">
    <location>
        <begin position="6"/>
        <end position="55"/>
    </location>
</feature>
<dbReference type="SUPFAM" id="SSF46689">
    <property type="entry name" value="Homeodomain-like"/>
    <property type="match status" value="1"/>
</dbReference>
<dbReference type="PROSITE" id="PS51294">
    <property type="entry name" value="HTH_MYB"/>
    <property type="match status" value="1"/>
</dbReference>
<proteinExistence type="predicted"/>
<dbReference type="PROSITE" id="PS50090">
    <property type="entry name" value="MYB_LIKE"/>
    <property type="match status" value="1"/>
</dbReference>
<evidence type="ECO:0000313" key="11">
    <source>
        <dbReference type="EMBL" id="KAK1302353.1"/>
    </source>
</evidence>
<dbReference type="InterPro" id="IPR015495">
    <property type="entry name" value="Myb_TF_plants"/>
</dbReference>
<reference evidence="11" key="2">
    <citation type="submission" date="2023-06" db="EMBL/GenBank/DDBJ databases">
        <authorList>
            <person name="Ma L."/>
            <person name="Liu K.-W."/>
            <person name="Li Z."/>
            <person name="Hsiao Y.-Y."/>
            <person name="Qi Y."/>
            <person name="Fu T."/>
            <person name="Tang G."/>
            <person name="Zhang D."/>
            <person name="Sun W.-H."/>
            <person name="Liu D.-K."/>
            <person name="Li Y."/>
            <person name="Chen G.-Z."/>
            <person name="Liu X.-D."/>
            <person name="Liao X.-Y."/>
            <person name="Jiang Y.-T."/>
            <person name="Yu X."/>
            <person name="Hao Y."/>
            <person name="Huang J."/>
            <person name="Zhao X.-W."/>
            <person name="Ke S."/>
            <person name="Chen Y.-Y."/>
            <person name="Wu W.-L."/>
            <person name="Hsu J.-L."/>
            <person name="Lin Y.-F."/>
            <person name="Huang M.-D."/>
            <person name="Li C.-Y."/>
            <person name="Huang L."/>
            <person name="Wang Z.-W."/>
            <person name="Zhao X."/>
            <person name="Zhong W.-Y."/>
            <person name="Peng D.-H."/>
            <person name="Ahmad S."/>
            <person name="Lan S."/>
            <person name="Zhang J.-S."/>
            <person name="Tsai W.-C."/>
            <person name="Van De Peer Y."/>
            <person name="Liu Z.-J."/>
        </authorList>
    </citation>
    <scope>NUCLEOTIDE SEQUENCE</scope>
    <source>
        <strain evidence="11">CP</strain>
        <tissue evidence="11">Leaves</tissue>
    </source>
</reference>
<dbReference type="Proteomes" id="UP001180020">
    <property type="component" value="Unassembled WGS sequence"/>
</dbReference>
<keyword evidence="7" id="KW-0539">Nucleus</keyword>
<evidence type="ECO:0000259" key="9">
    <source>
        <dbReference type="PROSITE" id="PS50090"/>
    </source>
</evidence>
<dbReference type="Pfam" id="PF00249">
    <property type="entry name" value="Myb_DNA-binding"/>
    <property type="match status" value="1"/>
</dbReference>
<feature type="region of interest" description="Disordered" evidence="8">
    <location>
        <begin position="145"/>
        <end position="170"/>
    </location>
</feature>
<evidence type="ECO:0000256" key="5">
    <source>
        <dbReference type="ARBA" id="ARBA00023159"/>
    </source>
</evidence>
<name>A0AAV9DMF5_ACOCL</name>
<evidence type="ECO:0000256" key="4">
    <source>
        <dbReference type="ARBA" id="ARBA00023125"/>
    </source>
</evidence>
<dbReference type="GO" id="GO:0003677">
    <property type="term" value="F:DNA binding"/>
    <property type="evidence" value="ECO:0007669"/>
    <property type="project" value="UniProtKB-KW"/>
</dbReference>
<dbReference type="GO" id="GO:0005634">
    <property type="term" value="C:nucleus"/>
    <property type="evidence" value="ECO:0007669"/>
    <property type="project" value="UniProtKB-SubCell"/>
</dbReference>
<evidence type="ECO:0000259" key="10">
    <source>
        <dbReference type="PROSITE" id="PS51294"/>
    </source>
</evidence>
<dbReference type="PANTHER" id="PTHR47999">
    <property type="entry name" value="TRANSCRIPTION FACTOR MYB8-RELATED-RELATED"/>
    <property type="match status" value="1"/>
</dbReference>
<comment type="caution">
    <text evidence="11">The sequence shown here is derived from an EMBL/GenBank/DDBJ whole genome shotgun (WGS) entry which is preliminary data.</text>
</comment>
<gene>
    <name evidence="11" type="ORF">QJS10_CPB12g01469</name>
</gene>
<keyword evidence="2" id="KW-0677">Repeat</keyword>
<reference evidence="11" key="1">
    <citation type="journal article" date="2023" name="Nat. Commun.">
        <title>Diploid and tetraploid genomes of Acorus and the evolution of monocots.</title>
        <authorList>
            <person name="Ma L."/>
            <person name="Liu K.W."/>
            <person name="Li Z."/>
            <person name="Hsiao Y.Y."/>
            <person name="Qi Y."/>
            <person name="Fu T."/>
            <person name="Tang G.D."/>
            <person name="Zhang D."/>
            <person name="Sun W.H."/>
            <person name="Liu D.K."/>
            <person name="Li Y."/>
            <person name="Chen G.Z."/>
            <person name="Liu X.D."/>
            <person name="Liao X.Y."/>
            <person name="Jiang Y.T."/>
            <person name="Yu X."/>
            <person name="Hao Y."/>
            <person name="Huang J."/>
            <person name="Zhao X.W."/>
            <person name="Ke S."/>
            <person name="Chen Y.Y."/>
            <person name="Wu W.L."/>
            <person name="Hsu J.L."/>
            <person name="Lin Y.F."/>
            <person name="Huang M.D."/>
            <person name="Li C.Y."/>
            <person name="Huang L."/>
            <person name="Wang Z.W."/>
            <person name="Zhao X."/>
            <person name="Zhong W.Y."/>
            <person name="Peng D.H."/>
            <person name="Ahmad S."/>
            <person name="Lan S."/>
            <person name="Zhang J.S."/>
            <person name="Tsai W.C."/>
            <person name="Van de Peer Y."/>
            <person name="Liu Z.J."/>
        </authorList>
    </citation>
    <scope>NUCLEOTIDE SEQUENCE</scope>
    <source>
        <strain evidence="11">CP</strain>
    </source>
</reference>
<dbReference type="Gene3D" id="1.10.10.60">
    <property type="entry name" value="Homeodomain-like"/>
    <property type="match status" value="1"/>
</dbReference>
<keyword evidence="3" id="KW-0805">Transcription regulation</keyword>
<evidence type="ECO:0000256" key="3">
    <source>
        <dbReference type="ARBA" id="ARBA00023015"/>
    </source>
</evidence>
<evidence type="ECO:0000256" key="6">
    <source>
        <dbReference type="ARBA" id="ARBA00023163"/>
    </source>
</evidence>
<dbReference type="AlphaFoldDB" id="A0AAV9DMF5"/>
<dbReference type="EMBL" id="JAUJYO010000012">
    <property type="protein sequence ID" value="KAK1302353.1"/>
    <property type="molecule type" value="Genomic_DNA"/>
</dbReference>
<keyword evidence="6" id="KW-0804">Transcription</keyword>
<dbReference type="InterPro" id="IPR009057">
    <property type="entry name" value="Homeodomain-like_sf"/>
</dbReference>
<dbReference type="PANTHER" id="PTHR47999:SF24">
    <property type="entry name" value="TRANSCRIPTION FACTOR MYB90"/>
    <property type="match status" value="1"/>
</dbReference>
<feature type="compositionally biased region" description="Polar residues" evidence="8">
    <location>
        <begin position="145"/>
        <end position="161"/>
    </location>
</feature>
<dbReference type="SMART" id="SM00717">
    <property type="entry name" value="SANT"/>
    <property type="match status" value="1"/>
</dbReference>
<evidence type="ECO:0000313" key="12">
    <source>
        <dbReference type="Proteomes" id="UP001180020"/>
    </source>
</evidence>
<evidence type="ECO:0000256" key="2">
    <source>
        <dbReference type="ARBA" id="ARBA00022737"/>
    </source>
</evidence>